<name>A0A7J9F3A4_9ROSI</name>
<organism evidence="1 2">
    <name type="scientific">Gossypium trilobum</name>
    <dbReference type="NCBI Taxonomy" id="34281"/>
    <lineage>
        <taxon>Eukaryota</taxon>
        <taxon>Viridiplantae</taxon>
        <taxon>Streptophyta</taxon>
        <taxon>Embryophyta</taxon>
        <taxon>Tracheophyta</taxon>
        <taxon>Spermatophyta</taxon>
        <taxon>Magnoliopsida</taxon>
        <taxon>eudicotyledons</taxon>
        <taxon>Gunneridae</taxon>
        <taxon>Pentapetalae</taxon>
        <taxon>rosids</taxon>
        <taxon>malvids</taxon>
        <taxon>Malvales</taxon>
        <taxon>Malvaceae</taxon>
        <taxon>Malvoideae</taxon>
        <taxon>Gossypium</taxon>
    </lineage>
</organism>
<dbReference type="EMBL" id="JABEZW010000011">
    <property type="protein sequence ID" value="MBA0779776.1"/>
    <property type="molecule type" value="Genomic_DNA"/>
</dbReference>
<evidence type="ECO:0000313" key="1">
    <source>
        <dbReference type="EMBL" id="MBA0779776.1"/>
    </source>
</evidence>
<proteinExistence type="predicted"/>
<keyword evidence="2" id="KW-1185">Reference proteome</keyword>
<sequence length="156" mass="18363">MGVVGVGDWSAICKQLLDNVPNKFSSSRTKMKWLKDNFSYTDNFTSAVERQQYMWNNDAIHVGILDELEDILLLFDQQLEAGKYFDSIIQECILIEFLATRNIWYVKVSLIIFTTVEMHEFDQVMRQFEFMQSISPLPQELDELHKITLWGRIDKD</sequence>
<dbReference type="AlphaFoldDB" id="A0A7J9F3A4"/>
<comment type="caution">
    <text evidence="1">The sequence shown here is derived from an EMBL/GenBank/DDBJ whole genome shotgun (WGS) entry which is preliminary data.</text>
</comment>
<gene>
    <name evidence="1" type="ORF">Gotri_003982</name>
</gene>
<protein>
    <submittedName>
        <fullName evidence="1">Uncharacterized protein</fullName>
    </submittedName>
</protein>
<reference evidence="1 2" key="1">
    <citation type="journal article" date="2019" name="Genome Biol. Evol.">
        <title>Insights into the evolution of the New World diploid cottons (Gossypium, subgenus Houzingenia) based on genome sequencing.</title>
        <authorList>
            <person name="Grover C.E."/>
            <person name="Arick M.A. 2nd"/>
            <person name="Thrash A."/>
            <person name="Conover J.L."/>
            <person name="Sanders W.S."/>
            <person name="Peterson D.G."/>
            <person name="Frelichowski J.E."/>
            <person name="Scheffler J.A."/>
            <person name="Scheffler B.E."/>
            <person name="Wendel J.F."/>
        </authorList>
    </citation>
    <scope>NUCLEOTIDE SEQUENCE [LARGE SCALE GENOMIC DNA]</scope>
    <source>
        <strain evidence="1">8</strain>
        <tissue evidence="1">Leaf</tissue>
    </source>
</reference>
<accession>A0A7J9F3A4</accession>
<dbReference type="Proteomes" id="UP000593568">
    <property type="component" value="Unassembled WGS sequence"/>
</dbReference>
<evidence type="ECO:0000313" key="2">
    <source>
        <dbReference type="Proteomes" id="UP000593568"/>
    </source>
</evidence>